<keyword evidence="4" id="KW-1185">Reference proteome</keyword>
<dbReference type="SUPFAM" id="SSF56300">
    <property type="entry name" value="Metallo-dependent phosphatases"/>
    <property type="match status" value="1"/>
</dbReference>
<reference evidence="4" key="1">
    <citation type="submission" date="2016-10" db="EMBL/GenBank/DDBJ databases">
        <authorList>
            <person name="Varghese N."/>
            <person name="Submissions S."/>
        </authorList>
    </citation>
    <scope>NUCLEOTIDE SEQUENCE [LARGE SCALE GENOMIC DNA]</scope>
    <source>
        <strain evidence="4">IBRC-M 10761</strain>
    </source>
</reference>
<dbReference type="RefSeq" id="WP_092178034.1">
    <property type="nucleotide sequence ID" value="NZ_FNZH01000009.1"/>
</dbReference>
<dbReference type="Gene3D" id="3.60.21.10">
    <property type="match status" value="1"/>
</dbReference>
<evidence type="ECO:0000256" key="1">
    <source>
        <dbReference type="SAM" id="SignalP"/>
    </source>
</evidence>
<dbReference type="InterPro" id="IPR051918">
    <property type="entry name" value="STPP_CPPED1"/>
</dbReference>
<dbReference type="STRING" id="1416801.SAMN05192553_10953"/>
<dbReference type="Pfam" id="PF00149">
    <property type="entry name" value="Metallophos"/>
    <property type="match status" value="1"/>
</dbReference>
<name>A0A1H7B981_9BACT</name>
<dbReference type="PANTHER" id="PTHR43143:SF5">
    <property type="entry name" value="SECRETED PROTEIN"/>
    <property type="match status" value="1"/>
</dbReference>
<evidence type="ECO:0000313" key="3">
    <source>
        <dbReference type="EMBL" id="SEJ71032.1"/>
    </source>
</evidence>
<proteinExistence type="predicted"/>
<dbReference type="GO" id="GO:0016787">
    <property type="term" value="F:hydrolase activity"/>
    <property type="evidence" value="ECO:0007669"/>
    <property type="project" value="InterPro"/>
</dbReference>
<sequence length="361" mass="40935">MNRAAFRLLFVLLLAFSGGNALAQTHEKPFQSPSLEDEDAWTLVLFPDTQSYVKFQRNQPILDLMVHWVLDQIEPLQVELVLHVGDLVEHNALQIPDGIIADQTGREQWEAVSRSMGKFDQQVPFIATTGNHDFGIKNVENRVSYYDRYFPIEKNRFTRGMLRDHGLDAQGMPTLLNASYEFESPDGDKFLILVIEFAPRDASLEWARELISREAYADHRVILLNHSYLDRNSEFIETEAYPISDRNYGKAVWEKLVKPSKNIELVFSGHIGDPDNPEGHVGFRTDTNAAGRKVHQMTFNAQALGGGWHGNGGDGWLRLLEFNGLEVTVKTFSPLFAISPATRHLAWGTGAYETFTFRLDP</sequence>
<protein>
    <submittedName>
        <fullName evidence="3">3',5'-cyclic AMP phosphodiesterase CpdA</fullName>
    </submittedName>
</protein>
<accession>A0A1H7B981</accession>
<evidence type="ECO:0000313" key="4">
    <source>
        <dbReference type="Proteomes" id="UP000199403"/>
    </source>
</evidence>
<feature type="domain" description="Calcineurin-like phosphoesterase" evidence="2">
    <location>
        <begin position="69"/>
        <end position="271"/>
    </location>
</feature>
<keyword evidence="1" id="KW-0732">Signal</keyword>
<dbReference type="PANTHER" id="PTHR43143">
    <property type="entry name" value="METALLOPHOSPHOESTERASE, CALCINEURIN SUPERFAMILY"/>
    <property type="match status" value="1"/>
</dbReference>
<dbReference type="AlphaFoldDB" id="A0A1H7B981"/>
<evidence type="ECO:0000259" key="2">
    <source>
        <dbReference type="Pfam" id="PF00149"/>
    </source>
</evidence>
<feature type="chain" id="PRO_5011754548" evidence="1">
    <location>
        <begin position="24"/>
        <end position="361"/>
    </location>
</feature>
<feature type="signal peptide" evidence="1">
    <location>
        <begin position="1"/>
        <end position="23"/>
    </location>
</feature>
<dbReference type="InterPro" id="IPR004843">
    <property type="entry name" value="Calcineurin-like_PHP"/>
</dbReference>
<dbReference type="InterPro" id="IPR029052">
    <property type="entry name" value="Metallo-depent_PP-like"/>
</dbReference>
<gene>
    <name evidence="3" type="ORF">SAMN05192553_10953</name>
</gene>
<dbReference type="EMBL" id="FNZH01000009">
    <property type="protein sequence ID" value="SEJ71032.1"/>
    <property type="molecule type" value="Genomic_DNA"/>
</dbReference>
<dbReference type="OrthoDB" id="9772095at2"/>
<dbReference type="Proteomes" id="UP000199403">
    <property type="component" value="Unassembled WGS sequence"/>
</dbReference>
<organism evidence="3 4">
    <name type="scientific">Cyclobacterium xiamenense</name>
    <dbReference type="NCBI Taxonomy" id="1297121"/>
    <lineage>
        <taxon>Bacteria</taxon>
        <taxon>Pseudomonadati</taxon>
        <taxon>Bacteroidota</taxon>
        <taxon>Cytophagia</taxon>
        <taxon>Cytophagales</taxon>
        <taxon>Cyclobacteriaceae</taxon>
        <taxon>Cyclobacterium</taxon>
    </lineage>
</organism>